<sequence>MSYQQIRPGGFQLLAPVIKNLIIINALVLLAQYTADVSGYHDRLFDYFALHSVHSSLFMPHQMITHLFMHGDFGHFFYNMFALWLFGNKLENFWGSKKFLVFYIVSGLGAALIHLGWLSYELYPIVSEVTAYTSSPSLDKFVSFFQKYGVPQAIGLDEVNEFANKWSNDIQNAAFVSDSLVFVKKTGDLIVSRPTVGASGAVFGCLAAFGYLFPNSYIYSNLIFPIKAKWLVLFYTAGELWMVYTNSGGNVAHFAHLGGALIGFLLVLYWNKTNRNTFY</sequence>
<evidence type="ECO:0000313" key="8">
    <source>
        <dbReference type="Proteomes" id="UP000290204"/>
    </source>
</evidence>
<dbReference type="OrthoDB" id="9807874at2"/>
<reference evidence="7 8" key="1">
    <citation type="submission" date="2019-01" db="EMBL/GenBank/DDBJ databases">
        <title>Lacibacter sp. strain TTM-7.</title>
        <authorList>
            <person name="Chen W.-M."/>
        </authorList>
    </citation>
    <scope>NUCLEOTIDE SEQUENCE [LARGE SCALE GENOMIC DNA]</scope>
    <source>
        <strain evidence="7 8">TTM-7</strain>
    </source>
</reference>
<accession>A0A4Q1CJE5</accession>
<keyword evidence="3 5" id="KW-1133">Transmembrane helix</keyword>
<feature type="transmembrane region" description="Helical" evidence="5">
    <location>
        <begin position="250"/>
        <end position="270"/>
    </location>
</feature>
<feature type="transmembrane region" description="Helical" evidence="5">
    <location>
        <begin position="67"/>
        <end position="87"/>
    </location>
</feature>
<evidence type="ECO:0000256" key="3">
    <source>
        <dbReference type="ARBA" id="ARBA00022989"/>
    </source>
</evidence>
<keyword evidence="8" id="KW-1185">Reference proteome</keyword>
<feature type="transmembrane region" description="Helical" evidence="5">
    <location>
        <begin position="99"/>
        <end position="120"/>
    </location>
</feature>
<evidence type="ECO:0000256" key="2">
    <source>
        <dbReference type="ARBA" id="ARBA00022692"/>
    </source>
</evidence>
<comment type="caution">
    <text evidence="7">The sequence shown here is derived from an EMBL/GenBank/DDBJ whole genome shotgun (WGS) entry which is preliminary data.</text>
</comment>
<feature type="domain" description="Peptidase S54 rhomboid" evidence="6">
    <location>
        <begin position="187"/>
        <end position="269"/>
    </location>
</feature>
<feature type="transmembrane region" description="Helical" evidence="5">
    <location>
        <begin position="12"/>
        <end position="35"/>
    </location>
</feature>
<dbReference type="AlphaFoldDB" id="A0A4Q1CJE5"/>
<evidence type="ECO:0000256" key="1">
    <source>
        <dbReference type="ARBA" id="ARBA00004141"/>
    </source>
</evidence>
<evidence type="ECO:0000313" key="7">
    <source>
        <dbReference type="EMBL" id="RXK60478.1"/>
    </source>
</evidence>
<comment type="subcellular location">
    <subcellularLocation>
        <location evidence="1">Membrane</location>
        <topology evidence="1">Multi-pass membrane protein</topology>
    </subcellularLocation>
</comment>
<feature type="domain" description="Peptidase S54 rhomboid" evidence="6">
    <location>
        <begin position="61"/>
        <end position="115"/>
    </location>
</feature>
<keyword evidence="2 5" id="KW-0812">Transmembrane</keyword>
<dbReference type="GO" id="GO:0006508">
    <property type="term" value="P:proteolysis"/>
    <property type="evidence" value="ECO:0007669"/>
    <property type="project" value="UniProtKB-KW"/>
</dbReference>
<feature type="transmembrane region" description="Helical" evidence="5">
    <location>
        <begin position="196"/>
        <end position="214"/>
    </location>
</feature>
<keyword evidence="4 5" id="KW-0472">Membrane</keyword>
<keyword evidence="7" id="KW-0378">Hydrolase</keyword>
<dbReference type="InterPro" id="IPR022764">
    <property type="entry name" value="Peptidase_S54_rhomboid_dom"/>
</dbReference>
<dbReference type="EMBL" id="SDHW01000002">
    <property type="protein sequence ID" value="RXK60478.1"/>
    <property type="molecule type" value="Genomic_DNA"/>
</dbReference>
<gene>
    <name evidence="7" type="ORF">ESA94_08390</name>
</gene>
<evidence type="ECO:0000259" key="6">
    <source>
        <dbReference type="Pfam" id="PF01694"/>
    </source>
</evidence>
<protein>
    <submittedName>
        <fullName evidence="7">Rhomboid family intramembrane serine protease</fullName>
    </submittedName>
</protein>
<name>A0A4Q1CJE5_9BACT</name>
<keyword evidence="7" id="KW-0645">Protease</keyword>
<dbReference type="InterPro" id="IPR035952">
    <property type="entry name" value="Rhomboid-like_sf"/>
</dbReference>
<dbReference type="PANTHER" id="PTHR43066:SF11">
    <property type="entry name" value="PEPTIDASE S54 RHOMBOID DOMAIN-CONTAINING PROTEIN"/>
    <property type="match status" value="1"/>
</dbReference>
<dbReference type="GO" id="GO:0016020">
    <property type="term" value="C:membrane"/>
    <property type="evidence" value="ECO:0007669"/>
    <property type="project" value="UniProtKB-SubCell"/>
</dbReference>
<dbReference type="GO" id="GO:0004252">
    <property type="term" value="F:serine-type endopeptidase activity"/>
    <property type="evidence" value="ECO:0007669"/>
    <property type="project" value="InterPro"/>
</dbReference>
<proteinExistence type="predicted"/>
<dbReference type="SUPFAM" id="SSF144091">
    <property type="entry name" value="Rhomboid-like"/>
    <property type="match status" value="1"/>
</dbReference>
<feature type="transmembrane region" description="Helical" evidence="5">
    <location>
        <begin position="226"/>
        <end position="244"/>
    </location>
</feature>
<organism evidence="7 8">
    <name type="scientific">Lacibacter luteus</name>
    <dbReference type="NCBI Taxonomy" id="2508719"/>
    <lineage>
        <taxon>Bacteria</taxon>
        <taxon>Pseudomonadati</taxon>
        <taxon>Bacteroidota</taxon>
        <taxon>Chitinophagia</taxon>
        <taxon>Chitinophagales</taxon>
        <taxon>Chitinophagaceae</taxon>
        <taxon>Lacibacter</taxon>
    </lineage>
</organism>
<dbReference type="Proteomes" id="UP000290204">
    <property type="component" value="Unassembled WGS sequence"/>
</dbReference>
<dbReference type="Pfam" id="PF01694">
    <property type="entry name" value="Rhomboid"/>
    <property type="match status" value="2"/>
</dbReference>
<evidence type="ECO:0000256" key="4">
    <source>
        <dbReference type="ARBA" id="ARBA00023136"/>
    </source>
</evidence>
<dbReference type="PANTHER" id="PTHR43066">
    <property type="entry name" value="RHOMBOID-RELATED PROTEIN"/>
    <property type="match status" value="1"/>
</dbReference>
<evidence type="ECO:0000256" key="5">
    <source>
        <dbReference type="SAM" id="Phobius"/>
    </source>
</evidence>
<dbReference type="Gene3D" id="1.20.1540.10">
    <property type="entry name" value="Rhomboid-like"/>
    <property type="match status" value="1"/>
</dbReference>